<dbReference type="GeneID" id="19305536"/>
<keyword evidence="2" id="KW-1185">Reference proteome</keyword>
<gene>
    <name evidence="1" type="ORF">GLOTRDRAFT_34057</name>
</gene>
<dbReference type="HOGENOM" id="CLU_146846_0_0_1"/>
<dbReference type="Proteomes" id="UP000030669">
    <property type="component" value="Unassembled WGS sequence"/>
</dbReference>
<name>S7RWU4_GLOTA</name>
<protein>
    <submittedName>
        <fullName evidence="1">Uncharacterized protein</fullName>
    </submittedName>
</protein>
<dbReference type="RefSeq" id="XP_007861740.1">
    <property type="nucleotide sequence ID" value="XM_007863549.1"/>
</dbReference>
<dbReference type="eggNOG" id="ENOG502SCB6">
    <property type="taxonomic scope" value="Eukaryota"/>
</dbReference>
<dbReference type="OMA" id="HIEHTEL"/>
<evidence type="ECO:0000313" key="1">
    <source>
        <dbReference type="EMBL" id="EPQ59370.1"/>
    </source>
</evidence>
<organism evidence="1 2">
    <name type="scientific">Gloeophyllum trabeum (strain ATCC 11539 / FP-39264 / Madison 617)</name>
    <name type="common">Brown rot fungus</name>
    <dbReference type="NCBI Taxonomy" id="670483"/>
    <lineage>
        <taxon>Eukaryota</taxon>
        <taxon>Fungi</taxon>
        <taxon>Dikarya</taxon>
        <taxon>Basidiomycota</taxon>
        <taxon>Agaricomycotina</taxon>
        <taxon>Agaricomycetes</taxon>
        <taxon>Gloeophyllales</taxon>
        <taxon>Gloeophyllaceae</taxon>
        <taxon>Gloeophyllum</taxon>
    </lineage>
</organism>
<accession>S7RWU4</accession>
<dbReference type="EMBL" id="KB469297">
    <property type="protein sequence ID" value="EPQ59370.1"/>
    <property type="molecule type" value="Genomic_DNA"/>
</dbReference>
<dbReference type="KEGG" id="gtr:GLOTRDRAFT_34057"/>
<proteinExistence type="predicted"/>
<dbReference type="OrthoDB" id="10008801at2759"/>
<evidence type="ECO:0000313" key="2">
    <source>
        <dbReference type="Proteomes" id="UP000030669"/>
    </source>
</evidence>
<dbReference type="AlphaFoldDB" id="S7RWU4"/>
<reference evidence="1 2" key="1">
    <citation type="journal article" date="2012" name="Science">
        <title>The Paleozoic origin of enzymatic lignin decomposition reconstructed from 31 fungal genomes.</title>
        <authorList>
            <person name="Floudas D."/>
            <person name="Binder M."/>
            <person name="Riley R."/>
            <person name="Barry K."/>
            <person name="Blanchette R.A."/>
            <person name="Henrissat B."/>
            <person name="Martinez A.T."/>
            <person name="Otillar R."/>
            <person name="Spatafora J.W."/>
            <person name="Yadav J.S."/>
            <person name="Aerts A."/>
            <person name="Benoit I."/>
            <person name="Boyd A."/>
            <person name="Carlson A."/>
            <person name="Copeland A."/>
            <person name="Coutinho P.M."/>
            <person name="de Vries R.P."/>
            <person name="Ferreira P."/>
            <person name="Findley K."/>
            <person name="Foster B."/>
            <person name="Gaskell J."/>
            <person name="Glotzer D."/>
            <person name="Gorecki P."/>
            <person name="Heitman J."/>
            <person name="Hesse C."/>
            <person name="Hori C."/>
            <person name="Igarashi K."/>
            <person name="Jurgens J.A."/>
            <person name="Kallen N."/>
            <person name="Kersten P."/>
            <person name="Kohler A."/>
            <person name="Kuees U."/>
            <person name="Kumar T.K.A."/>
            <person name="Kuo A."/>
            <person name="LaButti K."/>
            <person name="Larrondo L.F."/>
            <person name="Lindquist E."/>
            <person name="Ling A."/>
            <person name="Lombard V."/>
            <person name="Lucas S."/>
            <person name="Lundell T."/>
            <person name="Martin R."/>
            <person name="McLaughlin D.J."/>
            <person name="Morgenstern I."/>
            <person name="Morin E."/>
            <person name="Murat C."/>
            <person name="Nagy L.G."/>
            <person name="Nolan M."/>
            <person name="Ohm R.A."/>
            <person name="Patyshakuliyeva A."/>
            <person name="Rokas A."/>
            <person name="Ruiz-Duenas F.J."/>
            <person name="Sabat G."/>
            <person name="Salamov A."/>
            <person name="Samejima M."/>
            <person name="Schmutz J."/>
            <person name="Slot J.C."/>
            <person name="St John F."/>
            <person name="Stenlid J."/>
            <person name="Sun H."/>
            <person name="Sun S."/>
            <person name="Syed K."/>
            <person name="Tsang A."/>
            <person name="Wiebenga A."/>
            <person name="Young D."/>
            <person name="Pisabarro A."/>
            <person name="Eastwood D.C."/>
            <person name="Martin F."/>
            <person name="Cullen D."/>
            <person name="Grigoriev I.V."/>
            <person name="Hibbett D.S."/>
        </authorList>
    </citation>
    <scope>NUCLEOTIDE SEQUENCE [LARGE SCALE GENOMIC DNA]</scope>
    <source>
        <strain evidence="1 2">ATCC 11539</strain>
    </source>
</reference>
<sequence length="132" mass="14545">MTPLSVLRTGLKSRHTVQVVISVSRRRFHPCPRIQAAESPDSLIANIKNTSLFKKIADKPEALKALSDFAALLQEQGFDASGRNPPSTMQMFKLAANSKFREGARRVVDELQKAGIDLTSKVRSICVPHSCN</sequence>